<reference evidence="1" key="1">
    <citation type="submission" date="2022-10" db="EMBL/GenBank/DDBJ databases">
        <title>Gaoshiqiia sediminis gen. nov., sp. nov., isolated from coastal sediment.</title>
        <authorList>
            <person name="Yu W.X."/>
            <person name="Mu D.S."/>
            <person name="Du J.Z."/>
            <person name="Liang Y.Q."/>
        </authorList>
    </citation>
    <scope>NUCLEOTIDE SEQUENCE</scope>
    <source>
        <strain evidence="1">A06</strain>
    </source>
</reference>
<organism evidence="1 2">
    <name type="scientific">Gaoshiqia sediminis</name>
    <dbReference type="NCBI Taxonomy" id="2986998"/>
    <lineage>
        <taxon>Bacteria</taxon>
        <taxon>Pseudomonadati</taxon>
        <taxon>Bacteroidota</taxon>
        <taxon>Bacteroidia</taxon>
        <taxon>Marinilabiliales</taxon>
        <taxon>Prolixibacteraceae</taxon>
        <taxon>Gaoshiqia</taxon>
    </lineage>
</organism>
<dbReference type="RefSeq" id="WP_282593175.1">
    <property type="nucleotide sequence ID" value="NZ_JAPAAF010000042.1"/>
</dbReference>
<accession>A0AA41YD85</accession>
<dbReference type="EMBL" id="JAPAAF010000042">
    <property type="protein sequence ID" value="MCW0484583.1"/>
    <property type="molecule type" value="Genomic_DNA"/>
</dbReference>
<proteinExistence type="predicted"/>
<sequence>MATEINDEGKKNLKSGFARLIKRIGDEIEDAASLEVTTFTGNFEYKVSDVVRNGEDKVQIEKVLKSLTVQNQSTLELVAFTSVKIDSDVSTIVKKNLSPADDALLKLHKEMLVTSKEARQSLIQLVKDLL</sequence>
<gene>
    <name evidence="1" type="ORF">N2K84_17725</name>
</gene>
<dbReference type="Proteomes" id="UP001163821">
    <property type="component" value="Unassembled WGS sequence"/>
</dbReference>
<evidence type="ECO:0000313" key="2">
    <source>
        <dbReference type="Proteomes" id="UP001163821"/>
    </source>
</evidence>
<name>A0AA41YD85_9BACT</name>
<comment type="caution">
    <text evidence="1">The sequence shown here is derived from an EMBL/GenBank/DDBJ whole genome shotgun (WGS) entry which is preliminary data.</text>
</comment>
<dbReference type="AlphaFoldDB" id="A0AA41YD85"/>
<evidence type="ECO:0000313" key="1">
    <source>
        <dbReference type="EMBL" id="MCW0484583.1"/>
    </source>
</evidence>
<keyword evidence="2" id="KW-1185">Reference proteome</keyword>
<protein>
    <submittedName>
        <fullName evidence="1">Uncharacterized protein</fullName>
    </submittedName>
</protein>